<evidence type="ECO:0000313" key="6">
    <source>
        <dbReference type="EnsemblPlants" id="Pp3c16_1040V3.1"/>
    </source>
</evidence>
<dbReference type="GO" id="GO:0019005">
    <property type="term" value="C:SCF ubiquitin ligase complex"/>
    <property type="evidence" value="ECO:0000318"/>
    <property type="project" value="GO_Central"/>
</dbReference>
<dbReference type="Gene3D" id="1.25.40.420">
    <property type="match status" value="1"/>
</dbReference>
<protein>
    <recommendedName>
        <fullName evidence="8">BACK domain-containing protein</fullName>
    </recommendedName>
</protein>
<dbReference type="EMBL" id="ABEU02000016">
    <property type="protein sequence ID" value="PNR37185.1"/>
    <property type="molecule type" value="Genomic_DNA"/>
</dbReference>
<sequence>MEEDFSNSVVLVITEGDHDSRKRSLSREIDGQEMGCEEWQSLVADSFTLNEIRIRVDKELLSQHSTYFKGYLNFSERNCESLNVNWSLPIFCDLLRCIHGFEPCLSSSMIASLIEGAIYFGVEDVITKCKAWVASDTFCVKWKIEDDLVSELLSIWLSATVNGVKSIEQLCIKSLAVNFAQAMRQESFVTLPLSLLEASIDHPQLTIKSEMDLCKALLLWYESQKRNSRNGAVVDDPILLFKKIQLNLLPIDFILRELVGKYPLNIFHVSVAATESDVDVLNSIIDFKGELAAKPVKDYLNFKPVIRLTDHLKELDLSGCHQITCHHLISAAAQNGMKPKRIAQKTLVTIEQETWPELAEFINLETLILSHCWRVEQRNLVTWLNLVCPNLRELRAPHCPQLLQVILEIGSGLPNLSVLDLSVSEELVEIEGVVTRTKSTISQRLPLRWSFGKLHETNKLTDLSLRGHSEITDEILLFIARSCPLLRVVDLGGCLELSDVGFAAFLNFQENLAFQKLSAAGTRFGPVSCKALISQANISVNVLDTLNLNKCLALGCGHLSNLLQVLPSLVSLELAFTRLDDMALSAFSGTSLRHLNIRETKVSGGVLYRILARNFDLKDLNIRGCTQLALNSFDHLPSEKTFERMWENVGIGWGLSDSTISSFGFASCTLQNFAVGVGGTISEETLLCIAEQCHELKRLSLCFQFVADEGLIQAVSQLKSLHTLELQNMACAPRNLLTEIASSLPNLRNLKLERVTPLLSDDDLLLFSQSCTGLQSLSLLGCHLLTSISLSTMAHSWRGLQDLRLEECKYIITEENVRLLLNSFPALKLLHLRHIGKVLPEYFILEAIRRLPLLQKLAIDLCDAANEKFSFSEGVERSALKSVYINRCKSVRDAFYGVRDLTSEGISPYDSRTHKDTIVLEWNSVRLTESVVNERLTFE</sequence>
<evidence type="ECO:0008006" key="8">
    <source>
        <dbReference type="Google" id="ProtNLM"/>
    </source>
</evidence>
<dbReference type="AlphaFoldDB" id="A0A2K1J6M0"/>
<dbReference type="SMART" id="SM00225">
    <property type="entry name" value="BTB"/>
    <property type="match status" value="1"/>
</dbReference>
<evidence type="ECO:0000256" key="1">
    <source>
        <dbReference type="ARBA" id="ARBA00002668"/>
    </source>
</evidence>
<name>A0A2K1J6M0_PHYPA</name>
<dbReference type="Gene3D" id="3.30.710.10">
    <property type="entry name" value="Potassium Channel Kv1.1, Chain A"/>
    <property type="match status" value="1"/>
</dbReference>
<dbReference type="STRING" id="3218.A0A2K1J6M0"/>
<dbReference type="PaxDb" id="3218-PP1S144_94V6.1"/>
<dbReference type="GO" id="GO:0031146">
    <property type="term" value="P:SCF-dependent proteasomal ubiquitin-dependent protein catabolic process"/>
    <property type="evidence" value="ECO:0000318"/>
    <property type="project" value="GO_Central"/>
</dbReference>
<reference evidence="5 7" key="2">
    <citation type="journal article" date="2018" name="Plant J.">
        <title>The Physcomitrella patens chromosome-scale assembly reveals moss genome structure and evolution.</title>
        <authorList>
            <person name="Lang D."/>
            <person name="Ullrich K.K."/>
            <person name="Murat F."/>
            <person name="Fuchs J."/>
            <person name="Jenkins J."/>
            <person name="Haas F.B."/>
            <person name="Piednoel M."/>
            <person name="Gundlach H."/>
            <person name="Van Bel M."/>
            <person name="Meyberg R."/>
            <person name="Vives C."/>
            <person name="Morata J."/>
            <person name="Symeonidi A."/>
            <person name="Hiss M."/>
            <person name="Muchero W."/>
            <person name="Kamisugi Y."/>
            <person name="Saleh O."/>
            <person name="Blanc G."/>
            <person name="Decker E.L."/>
            <person name="van Gessel N."/>
            <person name="Grimwood J."/>
            <person name="Hayes R.D."/>
            <person name="Graham S.W."/>
            <person name="Gunter L.E."/>
            <person name="McDaniel S.F."/>
            <person name="Hoernstein S.N.W."/>
            <person name="Larsson A."/>
            <person name="Li F.W."/>
            <person name="Perroud P.F."/>
            <person name="Phillips J."/>
            <person name="Ranjan P."/>
            <person name="Rokshar D.S."/>
            <person name="Rothfels C.J."/>
            <person name="Schneider L."/>
            <person name="Shu S."/>
            <person name="Stevenson D.W."/>
            <person name="Thummler F."/>
            <person name="Tillich M."/>
            <person name="Villarreal Aguilar J.C."/>
            <person name="Widiez T."/>
            <person name="Wong G.K."/>
            <person name="Wymore A."/>
            <person name="Zhang Y."/>
            <person name="Zimmer A.D."/>
            <person name="Quatrano R.S."/>
            <person name="Mayer K.F.X."/>
            <person name="Goodstein D."/>
            <person name="Casacuberta J.M."/>
            <person name="Vandepoele K."/>
            <person name="Reski R."/>
            <person name="Cuming A.C."/>
            <person name="Tuskan G.A."/>
            <person name="Maumus F."/>
            <person name="Salse J."/>
            <person name="Schmutz J."/>
            <person name="Rensing S.A."/>
        </authorList>
    </citation>
    <scope>NUCLEOTIDE SEQUENCE [LARGE SCALE GENOMIC DNA]</scope>
    <source>
        <strain evidence="6 7">cv. Gransden 2004</strain>
    </source>
</reference>
<comment type="function">
    <text evidence="1">May act as a substrate-specific adapter of an E3 ubiquitin-protein ligase complex (CUL3-RBX1-BTB) which mediates the ubiquitination and subsequent proteasomal degradation of target proteins.</text>
</comment>
<dbReference type="EnsemblPlants" id="Pp3c16_1040V3.1">
    <property type="protein sequence ID" value="Pp3c16_1040V3.1"/>
    <property type="gene ID" value="Pp3c16_1040"/>
</dbReference>
<evidence type="ECO:0000313" key="5">
    <source>
        <dbReference type="EMBL" id="PNR37185.1"/>
    </source>
</evidence>
<dbReference type="InterPro" id="IPR006553">
    <property type="entry name" value="Leu-rich_rpt_Cys-con_subtyp"/>
</dbReference>
<dbReference type="EnsemblPlants" id="Pp3c16_1040V3.2">
    <property type="protein sequence ID" value="Pp3c16_1040V3.2"/>
    <property type="gene ID" value="Pp3c16_1040"/>
</dbReference>
<comment type="pathway">
    <text evidence="2">Protein modification; protein ubiquitination.</text>
</comment>
<keyword evidence="7" id="KW-1185">Reference proteome</keyword>
<dbReference type="SMART" id="SM00367">
    <property type="entry name" value="LRR_CC"/>
    <property type="match status" value="7"/>
</dbReference>
<dbReference type="Gramene" id="Pp3c16_1040V3.1">
    <property type="protein sequence ID" value="Pp3c16_1040V3.1"/>
    <property type="gene ID" value="Pp3c16_1040"/>
</dbReference>
<dbReference type="GeneID" id="112293293"/>
<dbReference type="Proteomes" id="UP000006727">
    <property type="component" value="Chromosome 16"/>
</dbReference>
<dbReference type="PANTHER" id="PTHR13318:SF95">
    <property type="entry name" value="F-BOX PROTEIN YLR352W"/>
    <property type="match status" value="1"/>
</dbReference>
<reference evidence="6" key="3">
    <citation type="submission" date="2020-12" db="UniProtKB">
        <authorList>
            <consortium name="EnsemblPlants"/>
        </authorList>
    </citation>
    <scope>IDENTIFICATION</scope>
</reference>
<dbReference type="InterPro" id="IPR000210">
    <property type="entry name" value="BTB/POZ_dom"/>
</dbReference>
<dbReference type="Pfam" id="PF00651">
    <property type="entry name" value="BTB"/>
    <property type="match status" value="1"/>
</dbReference>
<dbReference type="Gene3D" id="3.80.10.10">
    <property type="entry name" value="Ribonuclease Inhibitor"/>
    <property type="match status" value="3"/>
</dbReference>
<organism evidence="5">
    <name type="scientific">Physcomitrium patens</name>
    <name type="common">Spreading-leaved earth moss</name>
    <name type="synonym">Physcomitrella patens</name>
    <dbReference type="NCBI Taxonomy" id="3218"/>
    <lineage>
        <taxon>Eukaryota</taxon>
        <taxon>Viridiplantae</taxon>
        <taxon>Streptophyta</taxon>
        <taxon>Embryophyta</taxon>
        <taxon>Bryophyta</taxon>
        <taxon>Bryophytina</taxon>
        <taxon>Bryopsida</taxon>
        <taxon>Funariidae</taxon>
        <taxon>Funariales</taxon>
        <taxon>Funariaceae</taxon>
        <taxon>Physcomitrium</taxon>
    </lineage>
</organism>
<dbReference type="SUPFAM" id="SSF52047">
    <property type="entry name" value="RNI-like"/>
    <property type="match status" value="2"/>
</dbReference>
<evidence type="ECO:0000259" key="4">
    <source>
        <dbReference type="SMART" id="SM00875"/>
    </source>
</evidence>
<dbReference type="InterPro" id="IPR032675">
    <property type="entry name" value="LRR_dom_sf"/>
</dbReference>
<dbReference type="RefSeq" id="XP_024398315.1">
    <property type="nucleotide sequence ID" value="XM_024542547.2"/>
</dbReference>
<reference evidence="5 7" key="1">
    <citation type="journal article" date="2008" name="Science">
        <title>The Physcomitrella genome reveals evolutionary insights into the conquest of land by plants.</title>
        <authorList>
            <person name="Rensing S."/>
            <person name="Lang D."/>
            <person name="Zimmer A."/>
            <person name="Terry A."/>
            <person name="Salamov A."/>
            <person name="Shapiro H."/>
            <person name="Nishiyama T."/>
            <person name="Perroud P.-F."/>
            <person name="Lindquist E."/>
            <person name="Kamisugi Y."/>
            <person name="Tanahashi T."/>
            <person name="Sakakibara K."/>
            <person name="Fujita T."/>
            <person name="Oishi K."/>
            <person name="Shin-I T."/>
            <person name="Kuroki Y."/>
            <person name="Toyoda A."/>
            <person name="Suzuki Y."/>
            <person name="Hashimoto A."/>
            <person name="Yamaguchi K."/>
            <person name="Sugano A."/>
            <person name="Kohara Y."/>
            <person name="Fujiyama A."/>
            <person name="Anterola A."/>
            <person name="Aoki S."/>
            <person name="Ashton N."/>
            <person name="Barbazuk W.B."/>
            <person name="Barker E."/>
            <person name="Bennetzen J."/>
            <person name="Bezanilla M."/>
            <person name="Blankenship R."/>
            <person name="Cho S.H."/>
            <person name="Dutcher S."/>
            <person name="Estelle M."/>
            <person name="Fawcett J.A."/>
            <person name="Gundlach H."/>
            <person name="Hanada K."/>
            <person name="Heyl A."/>
            <person name="Hicks K.A."/>
            <person name="Hugh J."/>
            <person name="Lohr M."/>
            <person name="Mayer K."/>
            <person name="Melkozernov A."/>
            <person name="Murata T."/>
            <person name="Nelson D."/>
            <person name="Pils B."/>
            <person name="Prigge M."/>
            <person name="Reiss B."/>
            <person name="Renner T."/>
            <person name="Rombauts S."/>
            <person name="Rushton P."/>
            <person name="Sanderfoot A."/>
            <person name="Schween G."/>
            <person name="Shiu S.-H."/>
            <person name="Stueber K."/>
            <person name="Theodoulou F.L."/>
            <person name="Tu H."/>
            <person name="Van de Peer Y."/>
            <person name="Verrier P.J."/>
            <person name="Waters E."/>
            <person name="Wood A."/>
            <person name="Yang L."/>
            <person name="Cove D."/>
            <person name="Cuming A."/>
            <person name="Hasebe M."/>
            <person name="Lucas S."/>
            <person name="Mishler D.B."/>
            <person name="Reski R."/>
            <person name="Grigoriev I."/>
            <person name="Quatrano R.S."/>
            <person name="Boore J.L."/>
        </authorList>
    </citation>
    <scope>NUCLEOTIDE SEQUENCE [LARGE SCALE GENOMIC DNA]</scope>
    <source>
        <strain evidence="6 7">cv. Gransden 2004</strain>
    </source>
</reference>
<dbReference type="Gramene" id="Pp3c16_1040V3.2">
    <property type="protein sequence ID" value="Pp3c16_1040V3.2"/>
    <property type="gene ID" value="Pp3c16_1040"/>
</dbReference>
<gene>
    <name evidence="6" type="primary">LOC112293293</name>
    <name evidence="5" type="ORF">PHYPA_020292</name>
</gene>
<dbReference type="PANTHER" id="PTHR13318">
    <property type="entry name" value="PARTNER OF PAIRED, ISOFORM B-RELATED"/>
    <property type="match status" value="1"/>
</dbReference>
<dbReference type="SUPFAM" id="SSF54695">
    <property type="entry name" value="POZ domain"/>
    <property type="match status" value="1"/>
</dbReference>
<evidence type="ECO:0000313" key="7">
    <source>
        <dbReference type="Proteomes" id="UP000006727"/>
    </source>
</evidence>
<proteinExistence type="predicted"/>
<accession>A0A2K1J6M0</accession>
<dbReference type="Pfam" id="PF07707">
    <property type="entry name" value="BACK"/>
    <property type="match status" value="1"/>
</dbReference>
<evidence type="ECO:0000256" key="2">
    <source>
        <dbReference type="ARBA" id="ARBA00004906"/>
    </source>
</evidence>
<dbReference type="InterPro" id="IPR011705">
    <property type="entry name" value="BACK"/>
</dbReference>
<dbReference type="SMART" id="SM00875">
    <property type="entry name" value="BACK"/>
    <property type="match status" value="1"/>
</dbReference>
<evidence type="ECO:0000259" key="3">
    <source>
        <dbReference type="SMART" id="SM00225"/>
    </source>
</evidence>
<dbReference type="InterPro" id="IPR011333">
    <property type="entry name" value="SKP1/BTB/POZ_sf"/>
</dbReference>
<dbReference type="FunCoup" id="A0A2K1J6M0">
    <property type="interactions" value="893"/>
</dbReference>
<feature type="domain" description="BTB" evidence="3">
    <location>
        <begin position="7"/>
        <end position="137"/>
    </location>
</feature>
<feature type="domain" description="BACK" evidence="4">
    <location>
        <begin position="152"/>
        <end position="259"/>
    </location>
</feature>